<accession>W7T3P4</accession>
<comment type="caution">
    <text evidence="1">The sequence shown here is derived from an EMBL/GenBank/DDBJ whole genome shotgun (WGS) entry which is preliminary data.</text>
</comment>
<keyword evidence="2" id="KW-1185">Reference proteome</keyword>
<sequence>MCGIRKPFGAFAGRDRLINTSAHVLQISELPGFPFVGSLLLRHSSSFASSTPSWLISFTYPLQLTCHR</sequence>
<organism evidence="1 2">
    <name type="scientific">Nannochloropsis gaditana</name>
    <dbReference type="NCBI Taxonomy" id="72520"/>
    <lineage>
        <taxon>Eukaryota</taxon>
        <taxon>Sar</taxon>
        <taxon>Stramenopiles</taxon>
        <taxon>Ochrophyta</taxon>
        <taxon>Eustigmatophyceae</taxon>
        <taxon>Eustigmatales</taxon>
        <taxon>Monodopsidaceae</taxon>
        <taxon>Nannochloropsis</taxon>
    </lineage>
</organism>
<gene>
    <name evidence="1" type="ORF">Naga_100564g4</name>
</gene>
<dbReference type="AlphaFoldDB" id="W7T3P4"/>
<evidence type="ECO:0000313" key="2">
    <source>
        <dbReference type="Proteomes" id="UP000019335"/>
    </source>
</evidence>
<reference evidence="1 2" key="1">
    <citation type="journal article" date="2014" name="Mol. Plant">
        <title>Chromosome Scale Genome Assembly and Transcriptome Profiling of Nannochloropsis gaditana in Nitrogen Depletion.</title>
        <authorList>
            <person name="Corteggiani Carpinelli E."/>
            <person name="Telatin A."/>
            <person name="Vitulo N."/>
            <person name="Forcato C."/>
            <person name="D'Angelo M."/>
            <person name="Schiavon R."/>
            <person name="Vezzi A."/>
            <person name="Giacometti G.M."/>
            <person name="Morosinotto T."/>
            <person name="Valle G."/>
        </authorList>
    </citation>
    <scope>NUCLEOTIDE SEQUENCE [LARGE SCALE GENOMIC DNA]</scope>
    <source>
        <strain evidence="1 2">B-31</strain>
    </source>
</reference>
<proteinExistence type="predicted"/>
<dbReference type="Proteomes" id="UP000019335">
    <property type="component" value="Unassembled WGS sequence"/>
</dbReference>
<protein>
    <submittedName>
        <fullName evidence="1">Uncharacterized protein</fullName>
    </submittedName>
</protein>
<dbReference type="EMBL" id="AZIL01002448">
    <property type="protein sequence ID" value="EWM21550.1"/>
    <property type="molecule type" value="Genomic_DNA"/>
</dbReference>
<evidence type="ECO:0000313" key="1">
    <source>
        <dbReference type="EMBL" id="EWM21550.1"/>
    </source>
</evidence>
<name>W7T3P4_9STRA</name>